<dbReference type="Proteomes" id="UP001501231">
    <property type="component" value="Unassembled WGS sequence"/>
</dbReference>
<reference evidence="4 5" key="1">
    <citation type="journal article" date="2019" name="Int. J. Syst. Evol. Microbiol.">
        <title>The Global Catalogue of Microorganisms (GCM) 10K type strain sequencing project: providing services to taxonomists for standard genome sequencing and annotation.</title>
        <authorList>
            <consortium name="The Broad Institute Genomics Platform"/>
            <consortium name="The Broad Institute Genome Sequencing Center for Infectious Disease"/>
            <person name="Wu L."/>
            <person name="Ma J."/>
        </authorList>
    </citation>
    <scope>NUCLEOTIDE SEQUENCE [LARGE SCALE GENOMIC DNA]</scope>
    <source>
        <strain evidence="4 5">JCM 3325</strain>
    </source>
</reference>
<organism evidence="4 5">
    <name type="scientific">Actinomadura vinacea</name>
    <dbReference type="NCBI Taxonomy" id="115336"/>
    <lineage>
        <taxon>Bacteria</taxon>
        <taxon>Bacillati</taxon>
        <taxon>Actinomycetota</taxon>
        <taxon>Actinomycetes</taxon>
        <taxon>Streptosporangiales</taxon>
        <taxon>Thermomonosporaceae</taxon>
        <taxon>Actinomadura</taxon>
    </lineage>
</organism>
<gene>
    <name evidence="4" type="ORF">GCM10010191_54920</name>
</gene>
<dbReference type="PROSITE" id="PS00583">
    <property type="entry name" value="PFKB_KINASES_1"/>
    <property type="match status" value="1"/>
</dbReference>
<dbReference type="Pfam" id="PF00294">
    <property type="entry name" value="PfkB"/>
    <property type="match status" value="1"/>
</dbReference>
<evidence type="ECO:0000256" key="2">
    <source>
        <dbReference type="ARBA" id="ARBA00022777"/>
    </source>
</evidence>
<dbReference type="Gene3D" id="3.40.1190.20">
    <property type="match status" value="1"/>
</dbReference>
<name>A0ABN3JNT1_9ACTN</name>
<dbReference type="RefSeq" id="WP_344592697.1">
    <property type="nucleotide sequence ID" value="NZ_BAAARW010000020.1"/>
</dbReference>
<dbReference type="PANTHER" id="PTHR10584">
    <property type="entry name" value="SUGAR KINASE"/>
    <property type="match status" value="1"/>
</dbReference>
<dbReference type="PANTHER" id="PTHR10584:SF167">
    <property type="entry name" value="PFKB DOMAIN PROTEIN"/>
    <property type="match status" value="1"/>
</dbReference>
<dbReference type="InterPro" id="IPR002173">
    <property type="entry name" value="Carboh/pur_kinase_PfkB_CS"/>
</dbReference>
<accession>A0ABN3JNT1</accession>
<dbReference type="PROSITE" id="PS00584">
    <property type="entry name" value="PFKB_KINASES_2"/>
    <property type="match status" value="1"/>
</dbReference>
<evidence type="ECO:0000313" key="5">
    <source>
        <dbReference type="Proteomes" id="UP001501231"/>
    </source>
</evidence>
<dbReference type="SUPFAM" id="SSF53613">
    <property type="entry name" value="Ribokinase-like"/>
    <property type="match status" value="1"/>
</dbReference>
<comment type="caution">
    <text evidence="4">The sequence shown here is derived from an EMBL/GenBank/DDBJ whole genome shotgun (WGS) entry which is preliminary data.</text>
</comment>
<keyword evidence="1" id="KW-0808">Transferase</keyword>
<dbReference type="EMBL" id="BAAARW010000020">
    <property type="protein sequence ID" value="GAA2433701.1"/>
    <property type="molecule type" value="Genomic_DNA"/>
</dbReference>
<keyword evidence="5" id="KW-1185">Reference proteome</keyword>
<evidence type="ECO:0000313" key="4">
    <source>
        <dbReference type="EMBL" id="GAA2433701.1"/>
    </source>
</evidence>
<sequence length="303" mass="30213">MTTVLVVGDVIDDIVVRPLARATADSDTPSAITACPGGSGANQAAWLGVLGTGVRFAGRAGAADVDAHAAALAAAGVDARLAADPGAPTGRIVVLARGGRRDMYTDRGANLNLVPADLPDDLLDGVGLLHVSGYSLFHPAAGAAVGDLMRRARERGIDTSVDPGSAAFLARTGAAAFRGWARGARLIFPNLAEGRLLTGAREPAAVAAALLADHPVVALKLGADGALIAARDGTRLRLPSAPTPVVDPTGAGDAFCAGFLTAWAAGHDLDGCARAAVRTAARAVAAVGARPAAIGRGCEPRPA</sequence>
<dbReference type="InterPro" id="IPR029056">
    <property type="entry name" value="Ribokinase-like"/>
</dbReference>
<keyword evidence="2 4" id="KW-0418">Kinase</keyword>
<proteinExistence type="predicted"/>
<feature type="domain" description="Carbohydrate kinase PfkB" evidence="3">
    <location>
        <begin position="1"/>
        <end position="290"/>
    </location>
</feature>
<dbReference type="InterPro" id="IPR011611">
    <property type="entry name" value="PfkB_dom"/>
</dbReference>
<evidence type="ECO:0000256" key="1">
    <source>
        <dbReference type="ARBA" id="ARBA00022679"/>
    </source>
</evidence>
<dbReference type="GO" id="GO:0016301">
    <property type="term" value="F:kinase activity"/>
    <property type="evidence" value="ECO:0007669"/>
    <property type="project" value="UniProtKB-KW"/>
</dbReference>
<protein>
    <submittedName>
        <fullName evidence="4">PfkB family carbohydrate kinase</fullName>
    </submittedName>
</protein>
<evidence type="ECO:0000259" key="3">
    <source>
        <dbReference type="Pfam" id="PF00294"/>
    </source>
</evidence>